<name>A0A2J6SPM0_9HELO</name>
<evidence type="ECO:0000256" key="13">
    <source>
        <dbReference type="SAM" id="MobiDB-lite"/>
    </source>
</evidence>
<keyword evidence="3 12" id="KW-0444">Lipid biosynthesis</keyword>
<dbReference type="RefSeq" id="XP_024729629.1">
    <property type="nucleotide sequence ID" value="XM_024881515.1"/>
</dbReference>
<evidence type="ECO:0000256" key="7">
    <source>
        <dbReference type="ARBA" id="ARBA00022989"/>
    </source>
</evidence>
<evidence type="ECO:0000256" key="12">
    <source>
        <dbReference type="RuleBase" id="RU361115"/>
    </source>
</evidence>
<dbReference type="PANTHER" id="PTHR11157">
    <property type="entry name" value="FATTY ACID ACYL TRANSFERASE-RELATED"/>
    <property type="match status" value="1"/>
</dbReference>
<evidence type="ECO:0000313" key="15">
    <source>
        <dbReference type="Proteomes" id="UP000235371"/>
    </source>
</evidence>
<sequence length="352" mass="40135">MSSSATDILKALPLPSFERPFGVKLWPLFDMAFTPVMGYHPQDFDFQPRVTPMSTLKEAGFTILAYYIVIFGGREIMRNRPAFKLNLPFMIHNFYLTSISAVLLALFLEQLIPTLYNHGLFYTICDVKGGWTPNLVILYYLNYLTKYLELIDTIFLVLKKKPLTFLHTYHHGATALLCYTQLIGLTSVSWTVITLNLFVHVVMYWYYFQSARGVRIWWKEWITRLQIIQFVIALGFVYFASYTYFTSTYFPWMPNHGKCAGEEFAAFSGIGVISSYLLLFISFYIATYKKDGKRPTGRKAARSLKDAELPDIAALTHGKIVPEKKNGHANGTNGHAVSSATPGRPSTRSRKA</sequence>
<evidence type="ECO:0000256" key="4">
    <source>
        <dbReference type="ARBA" id="ARBA00022679"/>
    </source>
</evidence>
<dbReference type="EC" id="2.3.1.-" evidence="12"/>
<feature type="transmembrane region" description="Helical" evidence="12">
    <location>
        <begin position="162"/>
        <end position="182"/>
    </location>
</feature>
<evidence type="ECO:0000256" key="9">
    <source>
        <dbReference type="ARBA" id="ARBA00023136"/>
    </source>
</evidence>
<dbReference type="PROSITE" id="PS01188">
    <property type="entry name" value="ELO"/>
    <property type="match status" value="1"/>
</dbReference>
<feature type="transmembrane region" description="Helical" evidence="12">
    <location>
        <begin position="265"/>
        <end position="286"/>
    </location>
</feature>
<dbReference type="Proteomes" id="UP000235371">
    <property type="component" value="Unassembled WGS sequence"/>
</dbReference>
<gene>
    <name evidence="14" type="ORF">K444DRAFT_619438</name>
</gene>
<organism evidence="14 15">
    <name type="scientific">Hyaloscypha bicolor E</name>
    <dbReference type="NCBI Taxonomy" id="1095630"/>
    <lineage>
        <taxon>Eukaryota</taxon>
        <taxon>Fungi</taxon>
        <taxon>Dikarya</taxon>
        <taxon>Ascomycota</taxon>
        <taxon>Pezizomycotina</taxon>
        <taxon>Leotiomycetes</taxon>
        <taxon>Helotiales</taxon>
        <taxon>Hyaloscyphaceae</taxon>
        <taxon>Hyaloscypha</taxon>
        <taxon>Hyaloscypha bicolor</taxon>
    </lineage>
</organism>
<dbReference type="GO" id="GO:0009922">
    <property type="term" value="F:fatty acid elongase activity"/>
    <property type="evidence" value="ECO:0007669"/>
    <property type="project" value="UniProtKB-EC"/>
</dbReference>
<dbReference type="STRING" id="1095630.A0A2J6SPM0"/>
<dbReference type="GO" id="GO:0030148">
    <property type="term" value="P:sphingolipid biosynthetic process"/>
    <property type="evidence" value="ECO:0007669"/>
    <property type="project" value="TreeGrafter"/>
</dbReference>
<keyword evidence="7 12" id="KW-1133">Transmembrane helix</keyword>
<feature type="transmembrane region" description="Helical" evidence="12">
    <location>
        <begin position="227"/>
        <end position="245"/>
    </location>
</feature>
<evidence type="ECO:0000256" key="10">
    <source>
        <dbReference type="ARBA" id="ARBA00023160"/>
    </source>
</evidence>
<dbReference type="InterPro" id="IPR002076">
    <property type="entry name" value="ELO_fam"/>
</dbReference>
<feature type="region of interest" description="Disordered" evidence="13">
    <location>
        <begin position="317"/>
        <end position="352"/>
    </location>
</feature>
<dbReference type="GeneID" id="36589592"/>
<evidence type="ECO:0000256" key="2">
    <source>
        <dbReference type="ARBA" id="ARBA00007263"/>
    </source>
</evidence>
<keyword evidence="6 12" id="KW-0276">Fatty acid metabolism</keyword>
<comment type="subcellular location">
    <subcellularLocation>
        <location evidence="1">Membrane</location>
        <topology evidence="1">Multi-pass membrane protein</topology>
    </subcellularLocation>
</comment>
<dbReference type="PANTHER" id="PTHR11157:SF134">
    <property type="entry name" value="ELONGATION OF FATTY ACIDS PROTEIN 1-RELATED"/>
    <property type="match status" value="1"/>
</dbReference>
<evidence type="ECO:0000256" key="8">
    <source>
        <dbReference type="ARBA" id="ARBA00023098"/>
    </source>
</evidence>
<feature type="transmembrane region" description="Helical" evidence="12">
    <location>
        <begin position="188"/>
        <end position="207"/>
    </location>
</feature>
<dbReference type="AlphaFoldDB" id="A0A2J6SPM0"/>
<feature type="transmembrane region" description="Helical" evidence="12">
    <location>
        <begin position="89"/>
        <end position="108"/>
    </location>
</feature>
<evidence type="ECO:0000256" key="11">
    <source>
        <dbReference type="ARBA" id="ARBA00047375"/>
    </source>
</evidence>
<keyword evidence="4 12" id="KW-0808">Transferase</keyword>
<dbReference type="FunCoup" id="A0A2J6SPM0">
    <property type="interactions" value="511"/>
</dbReference>
<protein>
    <recommendedName>
        <fullName evidence="12">Elongation of fatty acids protein</fullName>
        <ecNumber evidence="12">2.3.1.-</ecNumber>
    </recommendedName>
</protein>
<dbReference type="GO" id="GO:0034625">
    <property type="term" value="P:fatty acid elongation, monounsaturated fatty acid"/>
    <property type="evidence" value="ECO:0007669"/>
    <property type="project" value="TreeGrafter"/>
</dbReference>
<comment type="catalytic activity">
    <reaction evidence="11">
        <text>a very-long-chain acyl-CoA + malonyl-CoA + H(+) = a very-long-chain 3-oxoacyl-CoA + CO2 + CoA</text>
        <dbReference type="Rhea" id="RHEA:32727"/>
        <dbReference type="ChEBI" id="CHEBI:15378"/>
        <dbReference type="ChEBI" id="CHEBI:16526"/>
        <dbReference type="ChEBI" id="CHEBI:57287"/>
        <dbReference type="ChEBI" id="CHEBI:57384"/>
        <dbReference type="ChEBI" id="CHEBI:90725"/>
        <dbReference type="ChEBI" id="CHEBI:90736"/>
        <dbReference type="EC" id="2.3.1.199"/>
    </reaction>
</comment>
<dbReference type="GO" id="GO:0019367">
    <property type="term" value="P:fatty acid elongation, saturated fatty acid"/>
    <property type="evidence" value="ECO:0007669"/>
    <property type="project" value="TreeGrafter"/>
</dbReference>
<dbReference type="Pfam" id="PF01151">
    <property type="entry name" value="ELO"/>
    <property type="match status" value="1"/>
</dbReference>
<accession>A0A2J6SPM0</accession>
<evidence type="ECO:0000256" key="5">
    <source>
        <dbReference type="ARBA" id="ARBA00022692"/>
    </source>
</evidence>
<keyword evidence="5 12" id="KW-0812">Transmembrane</keyword>
<dbReference type="InterPro" id="IPR030457">
    <property type="entry name" value="ELO_CS"/>
</dbReference>
<keyword evidence="9 12" id="KW-0472">Membrane</keyword>
<evidence type="ECO:0000256" key="1">
    <source>
        <dbReference type="ARBA" id="ARBA00004141"/>
    </source>
</evidence>
<keyword evidence="8 12" id="KW-0443">Lipid metabolism</keyword>
<reference evidence="14 15" key="1">
    <citation type="submission" date="2016-04" db="EMBL/GenBank/DDBJ databases">
        <title>A degradative enzymes factory behind the ericoid mycorrhizal symbiosis.</title>
        <authorList>
            <consortium name="DOE Joint Genome Institute"/>
            <person name="Martino E."/>
            <person name="Morin E."/>
            <person name="Grelet G."/>
            <person name="Kuo A."/>
            <person name="Kohler A."/>
            <person name="Daghino S."/>
            <person name="Barry K."/>
            <person name="Choi C."/>
            <person name="Cichocki N."/>
            <person name="Clum A."/>
            <person name="Copeland A."/>
            <person name="Hainaut M."/>
            <person name="Haridas S."/>
            <person name="Labutti K."/>
            <person name="Lindquist E."/>
            <person name="Lipzen A."/>
            <person name="Khouja H.-R."/>
            <person name="Murat C."/>
            <person name="Ohm R."/>
            <person name="Olson A."/>
            <person name="Spatafora J."/>
            <person name="Veneault-Fourrey C."/>
            <person name="Henrissat B."/>
            <person name="Grigoriev I."/>
            <person name="Martin F."/>
            <person name="Perotto S."/>
        </authorList>
    </citation>
    <scope>NUCLEOTIDE SEQUENCE [LARGE SCALE GENOMIC DNA]</scope>
    <source>
        <strain evidence="14 15">E</strain>
    </source>
</reference>
<evidence type="ECO:0000256" key="3">
    <source>
        <dbReference type="ARBA" id="ARBA00022516"/>
    </source>
</evidence>
<feature type="transmembrane region" description="Helical" evidence="12">
    <location>
        <begin position="59"/>
        <end position="77"/>
    </location>
</feature>
<comment type="similarity">
    <text evidence="2 12">Belongs to the ELO family.</text>
</comment>
<evidence type="ECO:0000313" key="14">
    <source>
        <dbReference type="EMBL" id="PMD52725.1"/>
    </source>
</evidence>
<dbReference type="GO" id="GO:0005789">
    <property type="term" value="C:endoplasmic reticulum membrane"/>
    <property type="evidence" value="ECO:0007669"/>
    <property type="project" value="TreeGrafter"/>
</dbReference>
<dbReference type="OrthoDB" id="434092at2759"/>
<dbReference type="GO" id="GO:0034626">
    <property type="term" value="P:fatty acid elongation, polyunsaturated fatty acid"/>
    <property type="evidence" value="ECO:0007669"/>
    <property type="project" value="TreeGrafter"/>
</dbReference>
<feature type="compositionally biased region" description="Polar residues" evidence="13">
    <location>
        <begin position="329"/>
        <end position="346"/>
    </location>
</feature>
<proteinExistence type="inferred from homology"/>
<evidence type="ECO:0000256" key="6">
    <source>
        <dbReference type="ARBA" id="ARBA00022832"/>
    </source>
</evidence>
<comment type="catalytic activity">
    <reaction evidence="12">
        <text>an acyl-CoA + malonyl-CoA + H(+) = a 3-oxoacyl-CoA + CO2 + CoA</text>
        <dbReference type="Rhea" id="RHEA:50252"/>
        <dbReference type="ChEBI" id="CHEBI:15378"/>
        <dbReference type="ChEBI" id="CHEBI:16526"/>
        <dbReference type="ChEBI" id="CHEBI:57287"/>
        <dbReference type="ChEBI" id="CHEBI:57384"/>
        <dbReference type="ChEBI" id="CHEBI:58342"/>
        <dbReference type="ChEBI" id="CHEBI:90726"/>
    </reaction>
    <physiologicalReaction direction="left-to-right" evidence="12">
        <dbReference type="Rhea" id="RHEA:50253"/>
    </physiologicalReaction>
</comment>
<dbReference type="EMBL" id="KZ613895">
    <property type="protein sequence ID" value="PMD52725.1"/>
    <property type="molecule type" value="Genomic_DNA"/>
</dbReference>
<keyword evidence="15" id="KW-1185">Reference proteome</keyword>
<dbReference type="GO" id="GO:0042761">
    <property type="term" value="P:very long-chain fatty acid biosynthetic process"/>
    <property type="evidence" value="ECO:0007669"/>
    <property type="project" value="TreeGrafter"/>
</dbReference>
<dbReference type="InParanoid" id="A0A2J6SPM0"/>
<keyword evidence="10 12" id="KW-0275">Fatty acid biosynthesis</keyword>